<keyword evidence="1" id="KW-0812">Transmembrane</keyword>
<dbReference type="EMBL" id="JAUSWN010000028">
    <property type="protein sequence ID" value="MDQ0480787.1"/>
    <property type="molecule type" value="Genomic_DNA"/>
</dbReference>
<gene>
    <name evidence="3" type="ORF">QOZ93_002537</name>
</gene>
<feature type="transmembrane region" description="Helical" evidence="1">
    <location>
        <begin position="131"/>
        <end position="151"/>
    </location>
</feature>
<sequence>MKNKKIKELMYFIPALIFMIMIFCFSQQPGDVSTQNNQFIVEIMNKVIPSFVTFVGYDMLNFLVRKAAHVTEFMILFFLFFYGINNYYKVRTKQVLLKYWVMSSISTFLYACTDEIHQIFIMGRSGQFKDVMIDSIGIVIGSIILFIIGMIKMKLKSRQAYKE</sequence>
<keyword evidence="1" id="KW-0472">Membrane</keyword>
<evidence type="ECO:0000259" key="2">
    <source>
        <dbReference type="Pfam" id="PF04892"/>
    </source>
</evidence>
<reference evidence="3 4" key="1">
    <citation type="submission" date="2023-07" db="EMBL/GenBank/DDBJ databases">
        <title>Genomic Encyclopedia of Type Strains, Phase IV (KMG-IV): sequencing the most valuable type-strain genomes for metagenomic binning, comparative biology and taxonomic classification.</title>
        <authorList>
            <person name="Goeker M."/>
        </authorList>
    </citation>
    <scope>NUCLEOTIDE SEQUENCE [LARGE SCALE GENOMIC DNA]</scope>
    <source>
        <strain evidence="3 4">DSM 1400</strain>
    </source>
</reference>
<name>A0ABU0JUK5_HATLI</name>
<accession>A0ABU0JUK5</accession>
<dbReference type="InterPro" id="IPR016747">
    <property type="entry name" value="Phosphotransbutyrylase"/>
</dbReference>
<organism evidence="3 4">
    <name type="scientific">Hathewaya limosa</name>
    <name type="common">Clostridium limosum</name>
    <dbReference type="NCBI Taxonomy" id="1536"/>
    <lineage>
        <taxon>Bacteria</taxon>
        <taxon>Bacillati</taxon>
        <taxon>Bacillota</taxon>
        <taxon>Clostridia</taxon>
        <taxon>Eubacteriales</taxon>
        <taxon>Clostridiaceae</taxon>
        <taxon>Hathewaya</taxon>
    </lineage>
</organism>
<proteinExistence type="predicted"/>
<evidence type="ECO:0000313" key="4">
    <source>
        <dbReference type="Proteomes" id="UP001224418"/>
    </source>
</evidence>
<keyword evidence="4" id="KW-1185">Reference proteome</keyword>
<feature type="domain" description="VanZ-like" evidence="2">
    <location>
        <begin position="13"/>
        <end position="148"/>
    </location>
</feature>
<feature type="transmembrane region" description="Helical" evidence="1">
    <location>
        <begin position="9"/>
        <end position="28"/>
    </location>
</feature>
<evidence type="ECO:0000313" key="3">
    <source>
        <dbReference type="EMBL" id="MDQ0480787.1"/>
    </source>
</evidence>
<dbReference type="PIRSF" id="PIRSF019083">
    <property type="entry name" value="UCP019083_VanZ"/>
    <property type="match status" value="1"/>
</dbReference>
<dbReference type="RefSeq" id="WP_307356937.1">
    <property type="nucleotide sequence ID" value="NZ_BAAACJ010000040.1"/>
</dbReference>
<dbReference type="Pfam" id="PF04892">
    <property type="entry name" value="VanZ"/>
    <property type="match status" value="1"/>
</dbReference>
<dbReference type="NCBIfam" id="NF037970">
    <property type="entry name" value="vanZ_1"/>
    <property type="match status" value="1"/>
</dbReference>
<feature type="transmembrane region" description="Helical" evidence="1">
    <location>
        <begin position="95"/>
        <end position="111"/>
    </location>
</feature>
<protein>
    <submittedName>
        <fullName evidence="3">VanZ family protein</fullName>
    </submittedName>
</protein>
<evidence type="ECO:0000256" key="1">
    <source>
        <dbReference type="SAM" id="Phobius"/>
    </source>
</evidence>
<dbReference type="InterPro" id="IPR006976">
    <property type="entry name" value="VanZ-like"/>
</dbReference>
<keyword evidence="1" id="KW-1133">Transmembrane helix</keyword>
<feature type="transmembrane region" description="Helical" evidence="1">
    <location>
        <begin position="67"/>
        <end position="88"/>
    </location>
</feature>
<dbReference type="Proteomes" id="UP001224418">
    <property type="component" value="Unassembled WGS sequence"/>
</dbReference>
<comment type="caution">
    <text evidence="3">The sequence shown here is derived from an EMBL/GenBank/DDBJ whole genome shotgun (WGS) entry which is preliminary data.</text>
</comment>